<name>A0ABY6N591_9ALTE</name>
<sequence>MGNNKTASFFSLAAFVVVLCCYWLGVDATSDFDIDSKGSYSRDSHLLIFIPLHPSCTMIEPKNFKRYFQPLMWAAPQLKRVNLRHFQHLTFALNLDRNRTLFKTKTP</sequence>
<dbReference type="RefSeq" id="WP_265048659.1">
    <property type="nucleotide sequence ID" value="NZ_CP100390.1"/>
</dbReference>
<keyword evidence="2" id="KW-1185">Reference proteome</keyword>
<accession>A0ABY6N591</accession>
<evidence type="ECO:0000313" key="2">
    <source>
        <dbReference type="Proteomes" id="UP001163739"/>
    </source>
</evidence>
<gene>
    <name evidence="1" type="ORF">NKI27_05370</name>
</gene>
<evidence type="ECO:0000313" key="1">
    <source>
        <dbReference type="EMBL" id="UZE97179.1"/>
    </source>
</evidence>
<reference evidence="1" key="1">
    <citation type="submission" date="2022-06" db="EMBL/GenBank/DDBJ databases">
        <title>Alkalimarinus sp. nov., isolated from gut of a Alitta virens.</title>
        <authorList>
            <person name="Yang A.I."/>
            <person name="Shin N.-R."/>
        </authorList>
    </citation>
    <scope>NUCLEOTIDE SEQUENCE</scope>
    <source>
        <strain evidence="1">A2M4</strain>
    </source>
</reference>
<organism evidence="1 2">
    <name type="scientific">Alkalimarinus alittae</name>
    <dbReference type="NCBI Taxonomy" id="2961619"/>
    <lineage>
        <taxon>Bacteria</taxon>
        <taxon>Pseudomonadati</taxon>
        <taxon>Pseudomonadota</taxon>
        <taxon>Gammaproteobacteria</taxon>
        <taxon>Alteromonadales</taxon>
        <taxon>Alteromonadaceae</taxon>
        <taxon>Alkalimarinus</taxon>
    </lineage>
</organism>
<dbReference type="EMBL" id="CP100390">
    <property type="protein sequence ID" value="UZE97179.1"/>
    <property type="molecule type" value="Genomic_DNA"/>
</dbReference>
<dbReference type="Proteomes" id="UP001163739">
    <property type="component" value="Chromosome"/>
</dbReference>
<protein>
    <submittedName>
        <fullName evidence="1">Uncharacterized protein</fullName>
    </submittedName>
</protein>
<proteinExistence type="predicted"/>